<keyword evidence="9" id="KW-0460">Magnesium</keyword>
<dbReference type="Gene3D" id="3.40.50.300">
    <property type="entry name" value="P-loop containing nucleotide triphosphate hydrolases"/>
    <property type="match status" value="1"/>
</dbReference>
<keyword evidence="6" id="KW-0479">Metal-binding</keyword>
<dbReference type="PANTHER" id="PTHR33540:SF2">
    <property type="entry name" value="TRNA THREONYLCARBAMOYLADENOSINE BIOSYNTHESIS PROTEIN TSAE"/>
    <property type="match status" value="1"/>
</dbReference>
<dbReference type="NCBIfam" id="TIGR00150">
    <property type="entry name" value="T6A_YjeE"/>
    <property type="match status" value="1"/>
</dbReference>
<dbReference type="Proteomes" id="UP001303211">
    <property type="component" value="Chromosome"/>
</dbReference>
<accession>A0ABZ0J3Z3</accession>
<evidence type="ECO:0000256" key="9">
    <source>
        <dbReference type="ARBA" id="ARBA00022842"/>
    </source>
</evidence>
<protein>
    <recommendedName>
        <fullName evidence="3">tRNA threonylcarbamoyladenosine biosynthesis protein TsaE</fullName>
    </recommendedName>
    <alternativeName>
        <fullName evidence="10">t(6)A37 threonylcarbamoyladenosine biosynthesis protein TsaE</fullName>
    </alternativeName>
</protein>
<reference evidence="11 12" key="1">
    <citation type="submission" date="2023-03" db="EMBL/GenBank/DDBJ databases">
        <title>Diaphorobacter basophil sp. nov., isolated from a sewage-treatment plant.</title>
        <authorList>
            <person name="Yang K."/>
        </authorList>
    </citation>
    <scope>NUCLEOTIDE SEQUENCE [LARGE SCALE GENOMIC DNA]</scope>
    <source>
        <strain evidence="11 12">Y-1</strain>
    </source>
</reference>
<comment type="subcellular location">
    <subcellularLocation>
        <location evidence="1">Cytoplasm</location>
    </subcellularLocation>
</comment>
<evidence type="ECO:0000256" key="7">
    <source>
        <dbReference type="ARBA" id="ARBA00022741"/>
    </source>
</evidence>
<evidence type="ECO:0000256" key="6">
    <source>
        <dbReference type="ARBA" id="ARBA00022723"/>
    </source>
</evidence>
<evidence type="ECO:0000256" key="1">
    <source>
        <dbReference type="ARBA" id="ARBA00004496"/>
    </source>
</evidence>
<keyword evidence="7" id="KW-0547">Nucleotide-binding</keyword>
<proteinExistence type="inferred from homology"/>
<evidence type="ECO:0000256" key="2">
    <source>
        <dbReference type="ARBA" id="ARBA00007599"/>
    </source>
</evidence>
<evidence type="ECO:0000256" key="8">
    <source>
        <dbReference type="ARBA" id="ARBA00022840"/>
    </source>
</evidence>
<dbReference type="InterPro" id="IPR003442">
    <property type="entry name" value="T6A_TsaE"/>
</dbReference>
<dbReference type="InterPro" id="IPR027417">
    <property type="entry name" value="P-loop_NTPase"/>
</dbReference>
<dbReference type="EMBL" id="CP136921">
    <property type="protein sequence ID" value="WOO32207.1"/>
    <property type="molecule type" value="Genomic_DNA"/>
</dbReference>
<evidence type="ECO:0000313" key="12">
    <source>
        <dbReference type="Proteomes" id="UP001303211"/>
    </source>
</evidence>
<keyword evidence="8" id="KW-0067">ATP-binding</keyword>
<evidence type="ECO:0000256" key="3">
    <source>
        <dbReference type="ARBA" id="ARBA00019010"/>
    </source>
</evidence>
<comment type="similarity">
    <text evidence="2">Belongs to the TsaE family.</text>
</comment>
<evidence type="ECO:0000256" key="10">
    <source>
        <dbReference type="ARBA" id="ARBA00032441"/>
    </source>
</evidence>
<dbReference type="SUPFAM" id="SSF52540">
    <property type="entry name" value="P-loop containing nucleoside triphosphate hydrolases"/>
    <property type="match status" value="1"/>
</dbReference>
<gene>
    <name evidence="11" type="primary">tsaE</name>
    <name evidence="11" type="ORF">P4826_17745</name>
</gene>
<name>A0ABZ0J3Z3_9BURK</name>
<evidence type="ECO:0000313" key="11">
    <source>
        <dbReference type="EMBL" id="WOO32207.1"/>
    </source>
</evidence>
<organism evidence="11 12">
    <name type="scientific">Diaphorobacter limosus</name>
    <dbReference type="NCBI Taxonomy" id="3036128"/>
    <lineage>
        <taxon>Bacteria</taxon>
        <taxon>Pseudomonadati</taxon>
        <taxon>Pseudomonadota</taxon>
        <taxon>Betaproteobacteria</taxon>
        <taxon>Burkholderiales</taxon>
        <taxon>Comamonadaceae</taxon>
        <taxon>Diaphorobacter</taxon>
    </lineage>
</organism>
<dbReference type="Pfam" id="PF02367">
    <property type="entry name" value="TsaE"/>
    <property type="match status" value="1"/>
</dbReference>
<keyword evidence="5" id="KW-0819">tRNA processing</keyword>
<sequence>MPPPLSLHWQGEDDAARFAARLAAQPGIANAFIALHGDLGAGKTTLVRHLLRALGVAGRIKSPTYAVVEPHQAPGLAIWHFDFYRFNDPREWEDAGFRDLFASPGLKLAEWPNNASGLIPVADIAIYIEAEDDHARHVTLQAHTPQGSAVLQGLNTP</sequence>
<keyword evidence="12" id="KW-1185">Reference proteome</keyword>
<keyword evidence="4" id="KW-0963">Cytoplasm</keyword>
<dbReference type="PANTHER" id="PTHR33540">
    <property type="entry name" value="TRNA THREONYLCARBAMOYLADENOSINE BIOSYNTHESIS PROTEIN TSAE"/>
    <property type="match status" value="1"/>
</dbReference>
<evidence type="ECO:0000256" key="4">
    <source>
        <dbReference type="ARBA" id="ARBA00022490"/>
    </source>
</evidence>
<evidence type="ECO:0000256" key="5">
    <source>
        <dbReference type="ARBA" id="ARBA00022694"/>
    </source>
</evidence>